<dbReference type="InterPro" id="IPR044946">
    <property type="entry name" value="Restrct_endonuc_typeI_TRD_sf"/>
</dbReference>
<dbReference type="OrthoDB" id="9811611at2"/>
<comment type="similarity">
    <text evidence="1">Belongs to the type-I restriction system S methylase family.</text>
</comment>
<dbReference type="Proteomes" id="UP000019591">
    <property type="component" value="Plasmid EAL2_808p"/>
</dbReference>
<dbReference type="RefSeq" id="WP_025436548.1">
    <property type="nucleotide sequence ID" value="NZ_CP007453.1"/>
</dbReference>
<organism evidence="5 6">
    <name type="scientific">Peptoclostridium acidaminophilum DSM 3953</name>
    <dbReference type="NCBI Taxonomy" id="1286171"/>
    <lineage>
        <taxon>Bacteria</taxon>
        <taxon>Bacillati</taxon>
        <taxon>Bacillota</taxon>
        <taxon>Clostridia</taxon>
        <taxon>Peptostreptococcales</taxon>
        <taxon>Peptoclostridiaceae</taxon>
        <taxon>Peptoclostridium</taxon>
    </lineage>
</organism>
<keyword evidence="6" id="KW-1185">Reference proteome</keyword>
<dbReference type="InterPro" id="IPR000055">
    <property type="entry name" value="Restrct_endonuc_typeI_TRD"/>
</dbReference>
<gene>
    <name evidence="5" type="ORF">EAL2_808p01380</name>
</gene>
<name>W8TIN6_PEPAC</name>
<dbReference type="AlphaFoldDB" id="W8TIN6"/>
<keyword evidence="5" id="KW-0378">Hydrolase</keyword>
<dbReference type="GO" id="GO:0009307">
    <property type="term" value="P:DNA restriction-modification system"/>
    <property type="evidence" value="ECO:0007669"/>
    <property type="project" value="UniProtKB-KW"/>
</dbReference>
<dbReference type="PANTHER" id="PTHR30408:SF12">
    <property type="entry name" value="TYPE I RESTRICTION ENZYME MJAVIII SPECIFICITY SUBUNIT"/>
    <property type="match status" value="1"/>
</dbReference>
<evidence type="ECO:0000313" key="5">
    <source>
        <dbReference type="EMBL" id="AHM57643.1"/>
    </source>
</evidence>
<dbReference type="eggNOG" id="COG0732">
    <property type="taxonomic scope" value="Bacteria"/>
</dbReference>
<dbReference type="GO" id="GO:0003677">
    <property type="term" value="F:DNA binding"/>
    <property type="evidence" value="ECO:0007669"/>
    <property type="project" value="UniProtKB-KW"/>
</dbReference>
<dbReference type="InterPro" id="IPR052021">
    <property type="entry name" value="Type-I_RS_S_subunit"/>
</dbReference>
<geneLocation type="plasmid" evidence="5 6">
    <name>EAL2_808p</name>
</geneLocation>
<dbReference type="REBASE" id="84453">
    <property type="entry name" value="S.EacORF1370P"/>
</dbReference>
<keyword evidence="3" id="KW-0238">DNA-binding</keyword>
<dbReference type="Gene3D" id="3.90.220.20">
    <property type="entry name" value="DNA methylase specificity domains"/>
    <property type="match status" value="2"/>
</dbReference>
<dbReference type="GO" id="GO:0009035">
    <property type="term" value="F:type I site-specific deoxyribonuclease activity"/>
    <property type="evidence" value="ECO:0007669"/>
    <property type="project" value="UniProtKB-EC"/>
</dbReference>
<evidence type="ECO:0000256" key="3">
    <source>
        <dbReference type="ARBA" id="ARBA00023125"/>
    </source>
</evidence>
<evidence type="ECO:0000313" key="6">
    <source>
        <dbReference type="Proteomes" id="UP000019591"/>
    </source>
</evidence>
<evidence type="ECO:0000259" key="4">
    <source>
        <dbReference type="Pfam" id="PF01420"/>
    </source>
</evidence>
<protein>
    <submittedName>
        <fullName evidence="5">Type I restriction enzyme, specificity subunit</fullName>
        <ecNumber evidence="5">3.1.21.3</ecNumber>
    </submittedName>
</protein>
<dbReference type="EC" id="3.1.21.3" evidence="5"/>
<feature type="domain" description="Type I restriction modification DNA specificity" evidence="4">
    <location>
        <begin position="305"/>
        <end position="386"/>
    </location>
</feature>
<dbReference type="PATRIC" id="fig|1286171.3.peg.2315"/>
<dbReference type="KEGG" id="eac:EAL2_808p01380"/>
<feature type="domain" description="Type I restriction modification DNA specificity" evidence="4">
    <location>
        <begin position="19"/>
        <end position="186"/>
    </location>
</feature>
<dbReference type="CDD" id="cd16961">
    <property type="entry name" value="RMtype1_S_TRD-CR_like"/>
    <property type="match status" value="1"/>
</dbReference>
<evidence type="ECO:0000256" key="1">
    <source>
        <dbReference type="ARBA" id="ARBA00010923"/>
    </source>
</evidence>
<dbReference type="EMBL" id="CP007453">
    <property type="protein sequence ID" value="AHM57643.1"/>
    <property type="molecule type" value="Genomic_DNA"/>
</dbReference>
<dbReference type="Pfam" id="PF01420">
    <property type="entry name" value="Methylase_S"/>
    <property type="match status" value="2"/>
</dbReference>
<dbReference type="HOGENOM" id="CLU_021095_0_2_9"/>
<sequence length="398" mass="46159">MDKEKLIPSLRFSGYKDVWEQRKIGECFKERTENMPDGELLSVTINSGIKKFAELGRHDNSNEDKSKYKKVCVGDIAYNSMRMWQGASGYSPYEGIVSPAYTVLSPNEKVDSKCVSYLFKNLDMIHTFQINSQGITSDTWNLKYPALSEIYINLAKDIKEQKEIAAYFSNLDTLITLLQKEYDKLQTIKKAMLEKMFPQKGINIPEIRFEGFTEPWERRNVGEVTEELDQYTTLQSGFPLLTSSRSGLMMQNEYRDNTSTDNQDTLFSIVPLAACTYRHMSDDDIFHFNINEIVENGLVSREYPVFKASKDNNLFTIIQYLNSSPEFRAFCREQKMGGTRTRLYYKSLCRFELLLPTEKEQDQIASFIKHLDNLITLHQRKIDKLKNIKAGCLEKMFV</sequence>
<keyword evidence="5" id="KW-0614">Plasmid</keyword>
<keyword evidence="2" id="KW-0680">Restriction system</keyword>
<dbReference type="PANTHER" id="PTHR30408">
    <property type="entry name" value="TYPE-1 RESTRICTION ENZYME ECOKI SPECIFICITY PROTEIN"/>
    <property type="match status" value="1"/>
</dbReference>
<accession>W8TIN6</accession>
<reference evidence="5 6" key="1">
    <citation type="journal article" date="2014" name="Genome Announc.">
        <title>Complete Genome Sequence of Amino Acid-Utilizing Eubacterium acidaminophilum al-2 (DSM 3953).</title>
        <authorList>
            <person name="Poehlein A."/>
            <person name="Andreesen J.R."/>
            <person name="Daniel R."/>
        </authorList>
    </citation>
    <scope>NUCLEOTIDE SEQUENCE [LARGE SCALE GENOMIC DNA]</scope>
    <source>
        <strain evidence="5 6">DSM 3953</strain>
        <plasmid evidence="6">Plasmid EAL2_808p</plasmid>
    </source>
</reference>
<proteinExistence type="inferred from homology"/>
<dbReference type="SUPFAM" id="SSF116734">
    <property type="entry name" value="DNA methylase specificity domain"/>
    <property type="match status" value="2"/>
</dbReference>
<evidence type="ECO:0000256" key="2">
    <source>
        <dbReference type="ARBA" id="ARBA00022747"/>
    </source>
</evidence>